<dbReference type="Proteomes" id="UP000295497">
    <property type="component" value="Chromosome"/>
</dbReference>
<evidence type="ECO:0000313" key="2">
    <source>
        <dbReference type="Proteomes" id="UP000295497"/>
    </source>
</evidence>
<dbReference type="EMBL" id="CP012672">
    <property type="protein sequence ID" value="AUX34998.1"/>
    <property type="molecule type" value="Genomic_DNA"/>
</dbReference>
<protein>
    <submittedName>
        <fullName evidence="1">Uncharacterized protein</fullName>
    </submittedName>
</protein>
<sequence length="202" mass="21959">MSSPAQPLPLHVAYYTGPTGSPYRLLRHLAALARSASIEAGPTPARADLLWPRGAAVLPLRLSLIVTRGVAWHEPIEGLAAESDEVRGELDALRRAQVVVLPIDGRARRLALGVHRAAALHADLIAAGRQPEQVPVLFQVHRYADPNEPAAALPDIARALAWPRWEHVEAFPREKRGAREALDRAIALHEESRGASARSDAR</sequence>
<organism evidence="1 2">
    <name type="scientific">Sorangium cellulosum</name>
    <name type="common">Polyangium cellulosum</name>
    <dbReference type="NCBI Taxonomy" id="56"/>
    <lineage>
        <taxon>Bacteria</taxon>
        <taxon>Pseudomonadati</taxon>
        <taxon>Myxococcota</taxon>
        <taxon>Polyangia</taxon>
        <taxon>Polyangiales</taxon>
        <taxon>Polyangiaceae</taxon>
        <taxon>Sorangium</taxon>
    </lineage>
</organism>
<gene>
    <name evidence="1" type="ORF">SOCE836_071860</name>
</gene>
<reference evidence="1 2" key="1">
    <citation type="submission" date="2015-09" db="EMBL/GenBank/DDBJ databases">
        <title>Sorangium comparison.</title>
        <authorList>
            <person name="Zaburannyi N."/>
            <person name="Bunk B."/>
            <person name="Overmann J."/>
            <person name="Mueller R."/>
        </authorList>
    </citation>
    <scope>NUCLEOTIDE SEQUENCE [LARGE SCALE GENOMIC DNA]</scope>
    <source>
        <strain evidence="1 2">So ce836</strain>
    </source>
</reference>
<evidence type="ECO:0000313" key="1">
    <source>
        <dbReference type="EMBL" id="AUX34998.1"/>
    </source>
</evidence>
<name>A0A4P2QXN2_SORCE</name>
<accession>A0A4P2QXN2</accession>
<proteinExistence type="predicted"/>
<dbReference type="RefSeq" id="WP_129578098.1">
    <property type="nucleotide sequence ID" value="NZ_CP012672.1"/>
</dbReference>
<dbReference type="AlphaFoldDB" id="A0A4P2QXN2"/>